<name>A0A3P7N827_CYLGO</name>
<reference evidence="1 2" key="1">
    <citation type="submission" date="2018-11" db="EMBL/GenBank/DDBJ databases">
        <authorList>
            <consortium name="Pathogen Informatics"/>
        </authorList>
    </citation>
    <scope>NUCLEOTIDE SEQUENCE [LARGE SCALE GENOMIC DNA]</scope>
</reference>
<evidence type="ECO:0000313" key="1">
    <source>
        <dbReference type="EMBL" id="VDN38704.1"/>
    </source>
</evidence>
<dbReference type="EMBL" id="UYRV01135255">
    <property type="protein sequence ID" value="VDN38704.1"/>
    <property type="molecule type" value="Genomic_DNA"/>
</dbReference>
<evidence type="ECO:0000313" key="2">
    <source>
        <dbReference type="Proteomes" id="UP000271889"/>
    </source>
</evidence>
<organism evidence="1 2">
    <name type="scientific">Cylicostephanus goldi</name>
    <name type="common">Nematode worm</name>
    <dbReference type="NCBI Taxonomy" id="71465"/>
    <lineage>
        <taxon>Eukaryota</taxon>
        <taxon>Metazoa</taxon>
        <taxon>Ecdysozoa</taxon>
        <taxon>Nematoda</taxon>
        <taxon>Chromadorea</taxon>
        <taxon>Rhabditida</taxon>
        <taxon>Rhabditina</taxon>
        <taxon>Rhabditomorpha</taxon>
        <taxon>Strongyloidea</taxon>
        <taxon>Strongylidae</taxon>
        <taxon>Cylicostephanus</taxon>
    </lineage>
</organism>
<keyword evidence="2" id="KW-1185">Reference proteome</keyword>
<sequence length="49" mass="5580">MPGSSTFAKESVIHFYFKTELEASRTLCKGRGRCVCIMNTKRLCDRYGS</sequence>
<accession>A0A3P7N827</accession>
<gene>
    <name evidence="1" type="ORF">CGOC_LOCUS13793</name>
</gene>
<protein>
    <submittedName>
        <fullName evidence="1">Uncharacterized protein</fullName>
    </submittedName>
</protein>
<proteinExistence type="predicted"/>
<dbReference type="AlphaFoldDB" id="A0A3P7N827"/>
<dbReference type="Proteomes" id="UP000271889">
    <property type="component" value="Unassembled WGS sequence"/>
</dbReference>